<dbReference type="PROSITE" id="PS51318">
    <property type="entry name" value="TAT"/>
    <property type="match status" value="1"/>
</dbReference>
<feature type="domain" description="Envelope protein N-terminal" evidence="2">
    <location>
        <begin position="76"/>
        <end position="216"/>
    </location>
</feature>
<dbReference type="EMBL" id="AOHZ01000075">
    <property type="protein sequence ID" value="ELY52475.1"/>
    <property type="molecule type" value="Genomic_DNA"/>
</dbReference>
<accession>L9WSQ3</accession>
<comment type="caution">
    <text evidence="3">The sequence shown here is derived from an EMBL/GenBank/DDBJ whole genome shotgun (WGS) entry which is preliminary data.</text>
</comment>
<evidence type="ECO:0000256" key="1">
    <source>
        <dbReference type="SAM" id="MobiDB-lite"/>
    </source>
</evidence>
<sequence length="254" mass="27306">MSADSPQPTAHEVEPGCSLDRRGFLQASAATGAAIATAGAGTIGATDRAAALSARQLSPAAMLYDTVDSLFSSGYSEEDVDEITRSNLHWSIYQSLESVESLQHGFLSETNDWVEPSSPSNGSLARTVWGEIRAEAFRQIDNGAPVNDVRSASIDVALDYLAGREKNYIRQGNEYIFDLLRHFSNFIDMDEISDDWSSIDPEGDPSDGPNHVDGETAGSGFSSTDFSETADGLEAEDVFAIEGDFEQRSCVALC</sequence>
<gene>
    <name evidence="3" type="ORF">C493_15540</name>
</gene>
<dbReference type="Proteomes" id="UP000011602">
    <property type="component" value="Unassembled WGS sequence"/>
</dbReference>
<evidence type="ECO:0000259" key="2">
    <source>
        <dbReference type="Pfam" id="PF26255"/>
    </source>
</evidence>
<dbReference type="InterPro" id="IPR006311">
    <property type="entry name" value="TAT_signal"/>
</dbReference>
<feature type="region of interest" description="Disordered" evidence="1">
    <location>
        <begin position="194"/>
        <end position="227"/>
    </location>
</feature>
<keyword evidence="4" id="KW-1185">Reference proteome</keyword>
<dbReference type="OrthoDB" id="206221at2157"/>
<dbReference type="RefSeq" id="WP_007260372.1">
    <property type="nucleotide sequence ID" value="NZ_AOHZ01000075.1"/>
</dbReference>
<dbReference type="InterPro" id="IPR058677">
    <property type="entry name" value="ORF4_N"/>
</dbReference>
<protein>
    <recommendedName>
        <fullName evidence="2">Envelope protein N-terminal domain-containing protein</fullName>
    </recommendedName>
</protein>
<evidence type="ECO:0000313" key="4">
    <source>
        <dbReference type="Proteomes" id="UP000011602"/>
    </source>
</evidence>
<dbReference type="Pfam" id="PF26255">
    <property type="entry name" value="Viral_env_HRPV"/>
    <property type="match status" value="1"/>
</dbReference>
<name>L9WSQ3_9EURY</name>
<evidence type="ECO:0000313" key="3">
    <source>
        <dbReference type="EMBL" id="ELY52475.1"/>
    </source>
</evidence>
<organism evidence="3 4">
    <name type="scientific">Natronolimnohabitans innermongolicus JCM 12255</name>
    <dbReference type="NCBI Taxonomy" id="1227499"/>
    <lineage>
        <taxon>Archaea</taxon>
        <taxon>Methanobacteriati</taxon>
        <taxon>Methanobacteriota</taxon>
        <taxon>Stenosarchaea group</taxon>
        <taxon>Halobacteria</taxon>
        <taxon>Halobacteriales</taxon>
        <taxon>Natrialbaceae</taxon>
        <taxon>Natronolimnohabitans</taxon>
    </lineage>
</organism>
<dbReference type="AlphaFoldDB" id="L9WSQ3"/>
<proteinExistence type="predicted"/>
<reference evidence="3 4" key="1">
    <citation type="journal article" date="2014" name="PLoS Genet.">
        <title>Phylogenetically driven sequencing of extremely halophilic archaea reveals strategies for static and dynamic osmo-response.</title>
        <authorList>
            <person name="Becker E.A."/>
            <person name="Seitzer P.M."/>
            <person name="Tritt A."/>
            <person name="Larsen D."/>
            <person name="Krusor M."/>
            <person name="Yao A.I."/>
            <person name="Wu D."/>
            <person name="Madern D."/>
            <person name="Eisen J.A."/>
            <person name="Darling A.E."/>
            <person name="Facciotti M.T."/>
        </authorList>
    </citation>
    <scope>NUCLEOTIDE SEQUENCE [LARGE SCALE GENOMIC DNA]</scope>
    <source>
        <strain evidence="3 4">JCM 12255</strain>
    </source>
</reference>